<dbReference type="Proteomes" id="UP000182498">
    <property type="component" value="Unassembled WGS sequence"/>
</dbReference>
<evidence type="ECO:0000313" key="4">
    <source>
        <dbReference type="Proteomes" id="UP000319986"/>
    </source>
</evidence>
<name>A0A0X2NL16_9CORY</name>
<dbReference type="RefSeq" id="WP_014008690.1">
    <property type="nucleotide sequence ID" value="NZ_BJNT01000004.1"/>
</dbReference>
<evidence type="ECO:0000313" key="2">
    <source>
        <dbReference type="EMBL" id="GEC85066.1"/>
    </source>
</evidence>
<proteinExistence type="predicted"/>
<accession>A0A0X2NL16</accession>
<gene>
    <name evidence="2" type="ORF">CVA01_03800</name>
    <name evidence="1" type="ORF">CVAR292_01525</name>
</gene>
<reference evidence="2 4" key="3">
    <citation type="submission" date="2019-06" db="EMBL/GenBank/DDBJ databases">
        <title>Whole genome shotgun sequence of Corynebacterium variabile NBRC 15286.</title>
        <authorList>
            <person name="Hosoyama A."/>
            <person name="Uohara A."/>
            <person name="Ohji S."/>
            <person name="Ichikawa N."/>
        </authorList>
    </citation>
    <scope>NUCLEOTIDE SEQUENCE [LARGE SCALE GENOMIC DNA]</scope>
    <source>
        <strain evidence="2 4">NBRC 15286</strain>
    </source>
</reference>
<protein>
    <submittedName>
        <fullName evidence="1">Uncharacterized protein</fullName>
    </submittedName>
</protein>
<organism evidence="1 3">
    <name type="scientific">Corynebacterium variabile</name>
    <dbReference type="NCBI Taxonomy" id="1727"/>
    <lineage>
        <taxon>Bacteria</taxon>
        <taxon>Bacillati</taxon>
        <taxon>Actinomycetota</taxon>
        <taxon>Actinomycetes</taxon>
        <taxon>Mycobacteriales</taxon>
        <taxon>Corynebacteriaceae</taxon>
        <taxon>Corynebacterium</taxon>
    </lineage>
</organism>
<sequence>MTFTSSIKHVLSRGAVAAAGTPDIDDCFSVEGALADRQPTKMLSYSAEAASTEDATSGGLDYSGREVAGQGYPALDGDEVTGVCHTFSKDCDETTGKPVKDEK</sequence>
<dbReference type="Proteomes" id="UP000319986">
    <property type="component" value="Unassembled WGS sequence"/>
</dbReference>
<keyword evidence="3" id="KW-1185">Reference proteome</keyword>
<reference evidence="1" key="1">
    <citation type="submission" date="2015-11" db="EMBL/GenBank/DDBJ databases">
        <authorList>
            <person name="Zhang Y."/>
            <person name="Guo Z."/>
        </authorList>
    </citation>
    <scope>NUCLEOTIDE SEQUENCE [LARGE SCALE GENOMIC DNA]</scope>
    <source>
        <strain evidence="1">Mu292</strain>
    </source>
</reference>
<dbReference type="AlphaFoldDB" id="A0A0X2NL16"/>
<dbReference type="EMBL" id="BJNT01000004">
    <property type="protein sequence ID" value="GEC85066.1"/>
    <property type="molecule type" value="Genomic_DNA"/>
</dbReference>
<reference evidence="3" key="2">
    <citation type="submission" date="2015-11" db="EMBL/GenBank/DDBJ databases">
        <authorList>
            <person name="Dugat-Bony E."/>
        </authorList>
    </citation>
    <scope>NUCLEOTIDE SEQUENCE [LARGE SCALE GENOMIC DNA]</scope>
    <source>
        <strain evidence="3">Mu292</strain>
    </source>
</reference>
<evidence type="ECO:0000313" key="1">
    <source>
        <dbReference type="EMBL" id="CUU66187.1"/>
    </source>
</evidence>
<dbReference type="EMBL" id="FAUH01000009">
    <property type="protein sequence ID" value="CUU66187.1"/>
    <property type="molecule type" value="Genomic_DNA"/>
</dbReference>
<evidence type="ECO:0000313" key="3">
    <source>
        <dbReference type="Proteomes" id="UP000182498"/>
    </source>
</evidence>
<dbReference type="GeneID" id="82886544"/>